<protein>
    <recommendedName>
        <fullName evidence="4">VanZ like family protein</fullName>
    </recommendedName>
</protein>
<evidence type="ECO:0008006" key="4">
    <source>
        <dbReference type="Google" id="ProtNLM"/>
    </source>
</evidence>
<sequence length="119" mass="12701">MTDRTLKIIALLSLGAVLFMTVSPIDVRPNDLVSVTIDWVGAYAVMAMLFVVAFPRHWLLTATAMMLSGAVIELLQYLSSTRHPSAADAPIEAFGAGAGSVAGGLGNQLRRHIVLRAPR</sequence>
<reference evidence="2 3" key="1">
    <citation type="submission" date="2024-06" db="EMBL/GenBank/DDBJ databases">
        <title>Genomic Encyclopedia of Type Strains, Phase IV (KMG-IV): sequencing the most valuable type-strain genomes for metagenomic binning, comparative biology and taxonomic classification.</title>
        <authorList>
            <person name="Goeker M."/>
        </authorList>
    </citation>
    <scope>NUCLEOTIDE SEQUENCE [LARGE SCALE GENOMIC DNA]</scope>
    <source>
        <strain evidence="2 3">DSM 105042</strain>
    </source>
</reference>
<keyword evidence="1" id="KW-0812">Transmembrane</keyword>
<name>A0ABV2HBH6_9HYPH</name>
<evidence type="ECO:0000313" key="3">
    <source>
        <dbReference type="Proteomes" id="UP001549031"/>
    </source>
</evidence>
<dbReference type="Proteomes" id="UP001549031">
    <property type="component" value="Unassembled WGS sequence"/>
</dbReference>
<feature type="transmembrane region" description="Helical" evidence="1">
    <location>
        <begin position="40"/>
        <end position="59"/>
    </location>
</feature>
<dbReference type="RefSeq" id="WP_247245674.1">
    <property type="nucleotide sequence ID" value="NZ_JALJRA010000017.1"/>
</dbReference>
<keyword evidence="3" id="KW-1185">Reference proteome</keyword>
<evidence type="ECO:0000256" key="1">
    <source>
        <dbReference type="SAM" id="Phobius"/>
    </source>
</evidence>
<accession>A0ABV2HBH6</accession>
<gene>
    <name evidence="2" type="ORF">ABID21_004008</name>
</gene>
<evidence type="ECO:0000313" key="2">
    <source>
        <dbReference type="EMBL" id="MET3587876.1"/>
    </source>
</evidence>
<keyword evidence="1" id="KW-1133">Transmembrane helix</keyword>
<dbReference type="EMBL" id="JBEPLJ010000017">
    <property type="protein sequence ID" value="MET3587876.1"/>
    <property type="molecule type" value="Genomic_DNA"/>
</dbReference>
<organism evidence="2 3">
    <name type="scientific">Pseudorhizobium tarimense</name>
    <dbReference type="NCBI Taxonomy" id="1079109"/>
    <lineage>
        <taxon>Bacteria</taxon>
        <taxon>Pseudomonadati</taxon>
        <taxon>Pseudomonadota</taxon>
        <taxon>Alphaproteobacteria</taxon>
        <taxon>Hyphomicrobiales</taxon>
        <taxon>Rhizobiaceae</taxon>
        <taxon>Rhizobium/Agrobacterium group</taxon>
        <taxon>Pseudorhizobium</taxon>
    </lineage>
</organism>
<comment type="caution">
    <text evidence="2">The sequence shown here is derived from an EMBL/GenBank/DDBJ whole genome shotgun (WGS) entry which is preliminary data.</text>
</comment>
<keyword evidence="1" id="KW-0472">Membrane</keyword>
<proteinExistence type="predicted"/>